<proteinExistence type="predicted"/>
<comment type="caution">
    <text evidence="2">The sequence shown here is derived from an EMBL/GenBank/DDBJ whole genome shotgun (WGS) entry which is preliminary data.</text>
</comment>
<evidence type="ECO:0000313" key="3">
    <source>
        <dbReference type="Proteomes" id="UP001190700"/>
    </source>
</evidence>
<feature type="region of interest" description="Disordered" evidence="1">
    <location>
        <begin position="234"/>
        <end position="257"/>
    </location>
</feature>
<dbReference type="EMBL" id="LGRX02014220">
    <property type="protein sequence ID" value="KAK3264989.1"/>
    <property type="molecule type" value="Genomic_DNA"/>
</dbReference>
<dbReference type="Gene3D" id="3.40.50.300">
    <property type="entry name" value="P-loop containing nucleotide triphosphate hydrolases"/>
    <property type="match status" value="1"/>
</dbReference>
<dbReference type="AlphaFoldDB" id="A0AAE0FS48"/>
<accession>A0AAE0FS48</accession>
<dbReference type="InterPro" id="IPR027417">
    <property type="entry name" value="P-loop_NTPase"/>
</dbReference>
<sequence>MLSCRCRPCIYSCEELVDTTKENTLRNIPNETVMFGTSTRCDNLAPKATSLPQMLREYYPWGSVPADANAIQRNSQKTSNFTATDAGLERLINADQELVARALKTLKRRFLFVAFQDSFSRSLRCFEGLVGKKSALHVYKVNARRHGAVHHRSGGPRKSVTERLRKLVEEHNSLDMTLYRASICRMRMADLRLGLARPDEGVPSTQSTRPYAHPISRWISGAVLPQAQAFPAAEGHLPQRPSGGFQQPLPMQSSLFSPRRRCDFPVNRRNVRRLQKPVRAAGCIRTGTGTAV</sequence>
<protein>
    <submittedName>
        <fullName evidence="2">Uncharacterized protein</fullName>
    </submittedName>
</protein>
<dbReference type="Proteomes" id="UP001190700">
    <property type="component" value="Unassembled WGS sequence"/>
</dbReference>
<evidence type="ECO:0000256" key="1">
    <source>
        <dbReference type="SAM" id="MobiDB-lite"/>
    </source>
</evidence>
<gene>
    <name evidence="2" type="ORF">CYMTET_26302</name>
</gene>
<name>A0AAE0FS48_9CHLO</name>
<evidence type="ECO:0000313" key="2">
    <source>
        <dbReference type="EMBL" id="KAK3264989.1"/>
    </source>
</evidence>
<reference evidence="2 3" key="1">
    <citation type="journal article" date="2015" name="Genome Biol. Evol.">
        <title>Comparative Genomics of a Bacterivorous Green Alga Reveals Evolutionary Causalities and Consequences of Phago-Mixotrophic Mode of Nutrition.</title>
        <authorList>
            <person name="Burns J.A."/>
            <person name="Paasch A."/>
            <person name="Narechania A."/>
            <person name="Kim E."/>
        </authorList>
    </citation>
    <scope>NUCLEOTIDE SEQUENCE [LARGE SCALE GENOMIC DNA]</scope>
    <source>
        <strain evidence="2 3">PLY_AMNH</strain>
    </source>
</reference>
<organism evidence="2 3">
    <name type="scientific">Cymbomonas tetramitiformis</name>
    <dbReference type="NCBI Taxonomy" id="36881"/>
    <lineage>
        <taxon>Eukaryota</taxon>
        <taxon>Viridiplantae</taxon>
        <taxon>Chlorophyta</taxon>
        <taxon>Pyramimonadophyceae</taxon>
        <taxon>Pyramimonadales</taxon>
        <taxon>Pyramimonadaceae</taxon>
        <taxon>Cymbomonas</taxon>
    </lineage>
</organism>
<keyword evidence="3" id="KW-1185">Reference proteome</keyword>